<gene>
    <name evidence="1" type="ORF">PHLGIDRAFT_370674</name>
</gene>
<protein>
    <submittedName>
        <fullName evidence="1">Uncharacterized protein</fullName>
    </submittedName>
</protein>
<dbReference type="Proteomes" id="UP000053257">
    <property type="component" value="Unassembled WGS sequence"/>
</dbReference>
<keyword evidence="2" id="KW-1185">Reference proteome</keyword>
<evidence type="ECO:0000313" key="2">
    <source>
        <dbReference type="Proteomes" id="UP000053257"/>
    </source>
</evidence>
<proteinExistence type="predicted"/>
<reference evidence="1 2" key="1">
    <citation type="journal article" date="2014" name="PLoS Genet.">
        <title>Analysis of the Phlebiopsis gigantea genome, transcriptome and secretome provides insight into its pioneer colonization strategies of wood.</title>
        <authorList>
            <person name="Hori C."/>
            <person name="Ishida T."/>
            <person name="Igarashi K."/>
            <person name="Samejima M."/>
            <person name="Suzuki H."/>
            <person name="Master E."/>
            <person name="Ferreira P."/>
            <person name="Ruiz-Duenas F.J."/>
            <person name="Held B."/>
            <person name="Canessa P."/>
            <person name="Larrondo L.F."/>
            <person name="Schmoll M."/>
            <person name="Druzhinina I.S."/>
            <person name="Kubicek C.P."/>
            <person name="Gaskell J.A."/>
            <person name="Kersten P."/>
            <person name="St John F."/>
            <person name="Glasner J."/>
            <person name="Sabat G."/>
            <person name="Splinter BonDurant S."/>
            <person name="Syed K."/>
            <person name="Yadav J."/>
            <person name="Mgbeahuruike A.C."/>
            <person name="Kovalchuk A."/>
            <person name="Asiegbu F.O."/>
            <person name="Lackner G."/>
            <person name="Hoffmeister D."/>
            <person name="Rencoret J."/>
            <person name="Gutierrez A."/>
            <person name="Sun H."/>
            <person name="Lindquist E."/>
            <person name="Barry K."/>
            <person name="Riley R."/>
            <person name="Grigoriev I.V."/>
            <person name="Henrissat B."/>
            <person name="Kues U."/>
            <person name="Berka R.M."/>
            <person name="Martinez A.T."/>
            <person name="Covert S.F."/>
            <person name="Blanchette R.A."/>
            <person name="Cullen D."/>
        </authorList>
    </citation>
    <scope>NUCLEOTIDE SEQUENCE [LARGE SCALE GENOMIC DNA]</scope>
    <source>
        <strain evidence="1 2">11061_1 CR5-6</strain>
    </source>
</reference>
<organism evidence="1 2">
    <name type="scientific">Phlebiopsis gigantea (strain 11061_1 CR5-6)</name>
    <name type="common">White-rot fungus</name>
    <name type="synonym">Peniophora gigantea</name>
    <dbReference type="NCBI Taxonomy" id="745531"/>
    <lineage>
        <taxon>Eukaryota</taxon>
        <taxon>Fungi</taxon>
        <taxon>Dikarya</taxon>
        <taxon>Basidiomycota</taxon>
        <taxon>Agaricomycotina</taxon>
        <taxon>Agaricomycetes</taxon>
        <taxon>Polyporales</taxon>
        <taxon>Phanerochaetaceae</taxon>
        <taxon>Phlebiopsis</taxon>
    </lineage>
</organism>
<dbReference type="AlphaFoldDB" id="A0A0C3PW42"/>
<accession>A0A0C3PW42</accession>
<evidence type="ECO:0000313" key="1">
    <source>
        <dbReference type="EMBL" id="KIP12173.1"/>
    </source>
</evidence>
<dbReference type="HOGENOM" id="CLU_1713967_0_0_1"/>
<sequence length="153" mass="17485">MSKLLCVVELTDSYNWPATQLVEVIQRSQGRLEANGADRHWSPAHWVCATLENLGAFMNLPFSAKEYLCRIKLWDTVWHAVMVYHCMSTMRRDGTIQTEASGLLHCQWASMGNVWLHAIPEPTNLSQNIKSAPELISRLQFIPVQDHLPSNKR</sequence>
<dbReference type="EMBL" id="KN840441">
    <property type="protein sequence ID" value="KIP12173.1"/>
    <property type="molecule type" value="Genomic_DNA"/>
</dbReference>
<name>A0A0C3PW42_PHLG1</name>